<accession>A0A7R9I9F4</accession>
<feature type="region of interest" description="Disordered" evidence="1">
    <location>
        <begin position="181"/>
        <end position="204"/>
    </location>
</feature>
<feature type="compositionally biased region" description="Polar residues" evidence="1">
    <location>
        <begin position="194"/>
        <end position="203"/>
    </location>
</feature>
<sequence>MPFPYRMAGQIDMNMQNQAILARYHPSPEEDFSWKWLMKIVLDVVFVPSLYRSSCKEGSTGQSEHCKLTLLEHQGSAKFVAFFGLIFNLAFEVMRLDLQAALLWQTYASDRPARAGGVALLIRLDIQSVEITSVMWPLLESPNLGVPELDTFFAGSELRAALNRVRHTAVGPDNVSYGAVSDVSREVERETQQDKSLGNTQDTDAPCSHRACIALTGIF</sequence>
<dbReference type="EMBL" id="OE000103">
    <property type="protein sequence ID" value="CAD7452434.1"/>
    <property type="molecule type" value="Genomic_DNA"/>
</dbReference>
<reference evidence="2" key="1">
    <citation type="submission" date="2020-11" db="EMBL/GenBank/DDBJ databases">
        <authorList>
            <person name="Tran Van P."/>
        </authorList>
    </citation>
    <scope>NUCLEOTIDE SEQUENCE</scope>
</reference>
<protein>
    <submittedName>
        <fullName evidence="2">Uncharacterized protein</fullName>
    </submittedName>
</protein>
<organism evidence="2">
    <name type="scientific">Timema tahoe</name>
    <dbReference type="NCBI Taxonomy" id="61484"/>
    <lineage>
        <taxon>Eukaryota</taxon>
        <taxon>Metazoa</taxon>
        <taxon>Ecdysozoa</taxon>
        <taxon>Arthropoda</taxon>
        <taxon>Hexapoda</taxon>
        <taxon>Insecta</taxon>
        <taxon>Pterygota</taxon>
        <taxon>Neoptera</taxon>
        <taxon>Polyneoptera</taxon>
        <taxon>Phasmatodea</taxon>
        <taxon>Timematodea</taxon>
        <taxon>Timematoidea</taxon>
        <taxon>Timematidae</taxon>
        <taxon>Timema</taxon>
    </lineage>
</organism>
<name>A0A7R9I9F4_9NEOP</name>
<dbReference type="AlphaFoldDB" id="A0A7R9I9F4"/>
<feature type="compositionally biased region" description="Basic and acidic residues" evidence="1">
    <location>
        <begin position="183"/>
        <end position="193"/>
    </location>
</feature>
<gene>
    <name evidence="2" type="ORF">TTEB3V08_LOCUS613</name>
</gene>
<evidence type="ECO:0000313" key="2">
    <source>
        <dbReference type="EMBL" id="CAD7452434.1"/>
    </source>
</evidence>
<proteinExistence type="predicted"/>
<evidence type="ECO:0000256" key="1">
    <source>
        <dbReference type="SAM" id="MobiDB-lite"/>
    </source>
</evidence>